<dbReference type="SUPFAM" id="SSF58069">
    <property type="entry name" value="Virus ectodomain"/>
    <property type="match status" value="1"/>
</dbReference>
<keyword evidence="1" id="KW-1133">Transmembrane helix</keyword>
<dbReference type="AlphaFoldDB" id="A0AAW0PCT9"/>
<dbReference type="InterPro" id="IPR018154">
    <property type="entry name" value="TLV/ENV_coat_polyprotein"/>
</dbReference>
<evidence type="ECO:0008006" key="4">
    <source>
        <dbReference type="Google" id="ProtNLM"/>
    </source>
</evidence>
<comment type="caution">
    <text evidence="2">The sequence shown here is derived from an EMBL/GenBank/DDBJ whole genome shotgun (WGS) entry which is preliminary data.</text>
</comment>
<organism evidence="2 3">
    <name type="scientific">Mugilogobius chulae</name>
    <name type="common">yellowstripe goby</name>
    <dbReference type="NCBI Taxonomy" id="88201"/>
    <lineage>
        <taxon>Eukaryota</taxon>
        <taxon>Metazoa</taxon>
        <taxon>Chordata</taxon>
        <taxon>Craniata</taxon>
        <taxon>Vertebrata</taxon>
        <taxon>Euteleostomi</taxon>
        <taxon>Actinopterygii</taxon>
        <taxon>Neopterygii</taxon>
        <taxon>Teleostei</taxon>
        <taxon>Neoteleostei</taxon>
        <taxon>Acanthomorphata</taxon>
        <taxon>Gobiaria</taxon>
        <taxon>Gobiiformes</taxon>
        <taxon>Gobioidei</taxon>
        <taxon>Gobiidae</taxon>
        <taxon>Gobionellinae</taxon>
        <taxon>Mugilogobius</taxon>
    </lineage>
</organism>
<evidence type="ECO:0000313" key="3">
    <source>
        <dbReference type="Proteomes" id="UP001460270"/>
    </source>
</evidence>
<name>A0AAW0PCT9_9GOBI</name>
<dbReference type="Gene3D" id="1.10.287.210">
    <property type="match status" value="1"/>
</dbReference>
<dbReference type="Proteomes" id="UP001460270">
    <property type="component" value="Unassembled WGS sequence"/>
</dbReference>
<gene>
    <name evidence="2" type="ORF">WMY93_007393</name>
</gene>
<keyword evidence="1" id="KW-0472">Membrane</keyword>
<sequence length="579" mass="63217">MPIAAANPHVLPLPVPDISSLLPATLISRVKPRVLGRTLWSLLHVAPPIPNETSLNKLKPQFRTTTDSGMTPIFGPVHIKSGTKFVCYAQTIPQLQLVQANVTDSPVYVGNIPELYCSVTYTPCTYNKGSYRLNTTQASPGTVCAPYFTVPDFLGTSPTDDFMFLCGYNMYEHLPVGWVGRCAAATPADHSYIVSATPHSLRAARDLNWKPHDAIWGSDVPDDHKLWTTAQKVALALFPSVGVGKLMLRMETMSYRLTSFLNTTVATLESQRVEMHALRAVTLQNRIVLDHLTASVGGVCKLIGMSCCTYVPANDEDGGVIQQAIANLSRLRDVIEGDTVNSASPSGFGWFLSSWRDTLTNLAIILVIVLVLFSCVLPCVFKAIRKTVTSQFVSLPLPEPNSNLVAVALDDNYVYDSDDEPVFKGAKLLTMVLWPEPWAELTFPRRVKLMLATSRVWTMGLYCSPHRPEVHNVMLLPDWMSPGPAHSYKLYPVNGAFESGVLPRGTRVNAYCLSGHPAASPLVILRSVSTNTHHKHGSDSRSSPWASGSVRDCDAAVPVPGLRATAIRRAGIIVFELGA</sequence>
<dbReference type="PANTHER" id="PTHR10424">
    <property type="entry name" value="VIRAL ENVELOPE PROTEIN"/>
    <property type="match status" value="1"/>
</dbReference>
<keyword evidence="1" id="KW-0812">Transmembrane</keyword>
<evidence type="ECO:0000313" key="2">
    <source>
        <dbReference type="EMBL" id="KAK7925083.1"/>
    </source>
</evidence>
<protein>
    <recommendedName>
        <fullName evidence="4">Envelope glycoprotein</fullName>
    </recommendedName>
</protein>
<evidence type="ECO:0000256" key="1">
    <source>
        <dbReference type="SAM" id="Phobius"/>
    </source>
</evidence>
<dbReference type="EMBL" id="JBBPFD010000005">
    <property type="protein sequence ID" value="KAK7925083.1"/>
    <property type="molecule type" value="Genomic_DNA"/>
</dbReference>
<dbReference type="Pfam" id="PF00429">
    <property type="entry name" value="TLV_coat"/>
    <property type="match status" value="1"/>
</dbReference>
<reference evidence="3" key="1">
    <citation type="submission" date="2024-04" db="EMBL/GenBank/DDBJ databases">
        <title>Salinicola lusitanus LLJ914,a marine bacterium isolated from the Okinawa Trough.</title>
        <authorList>
            <person name="Li J."/>
        </authorList>
    </citation>
    <scope>NUCLEOTIDE SEQUENCE [LARGE SCALE GENOMIC DNA]</scope>
</reference>
<proteinExistence type="predicted"/>
<accession>A0AAW0PCT9</accession>
<keyword evidence="3" id="KW-1185">Reference proteome</keyword>
<feature type="transmembrane region" description="Helical" evidence="1">
    <location>
        <begin position="362"/>
        <end position="381"/>
    </location>
</feature>